<organism evidence="1 2">
    <name type="scientific">Hyalomma marginatum</name>
    <dbReference type="NCBI Taxonomy" id="34627"/>
    <lineage>
        <taxon>Eukaryota</taxon>
        <taxon>Metazoa</taxon>
        <taxon>Ecdysozoa</taxon>
        <taxon>Arthropoda</taxon>
        <taxon>Chelicerata</taxon>
        <taxon>Arachnida</taxon>
        <taxon>Acari</taxon>
        <taxon>Parasitiformes</taxon>
        <taxon>Ixodida</taxon>
        <taxon>Ixodoidea</taxon>
        <taxon>Ixodidae</taxon>
        <taxon>Hyalomminae</taxon>
        <taxon>Hyalomma</taxon>
    </lineage>
</organism>
<reference evidence="1" key="1">
    <citation type="submission" date="2021-06" db="EMBL/GenBank/DDBJ databases">
        <authorList>
            <person name="Nardi T."/>
            <person name="Nardi T."/>
        </authorList>
    </citation>
    <scope>NUCLEOTIDE SEQUENCE</scope>
</reference>
<comment type="caution">
    <text evidence="1">The sequence shown here is derived from an EMBL/GenBank/DDBJ whole genome shotgun (WGS) entry which is preliminary data.</text>
</comment>
<gene>
    <name evidence="1" type="ORF">MHYMCMPASI_00656</name>
</gene>
<dbReference type="Proteomes" id="UP000837675">
    <property type="component" value="Unassembled WGS sequence"/>
</dbReference>
<sequence>MIIEFMNTIKFPHTTTKAETSLVTLIMDWLSDKEI</sequence>
<keyword evidence="2" id="KW-1185">Reference proteome</keyword>
<dbReference type="EMBL" id="CAJVAF010000293">
    <property type="protein sequence ID" value="CAG7593023.1"/>
    <property type="molecule type" value="Genomic_DNA"/>
</dbReference>
<dbReference type="AlphaFoldDB" id="A0A8S4C2G7"/>
<protein>
    <submittedName>
        <fullName evidence="1">Uncharacterized protein</fullName>
    </submittedName>
</protein>
<evidence type="ECO:0000313" key="2">
    <source>
        <dbReference type="Proteomes" id="UP000837675"/>
    </source>
</evidence>
<proteinExistence type="predicted"/>
<name>A0A8S4C2G7_9ACAR</name>
<accession>A0A8S4C2G7</accession>
<evidence type="ECO:0000313" key="1">
    <source>
        <dbReference type="EMBL" id="CAG7593023.1"/>
    </source>
</evidence>